<dbReference type="PANTHER" id="PTHR35535:SF1">
    <property type="entry name" value="HEAT SHOCK PROTEIN HSLJ"/>
    <property type="match status" value="1"/>
</dbReference>
<organism evidence="2">
    <name type="scientific">freshwater metagenome</name>
    <dbReference type="NCBI Taxonomy" id="449393"/>
    <lineage>
        <taxon>unclassified sequences</taxon>
        <taxon>metagenomes</taxon>
        <taxon>ecological metagenomes</taxon>
    </lineage>
</organism>
<feature type="domain" description="DUF306" evidence="1">
    <location>
        <begin position="36"/>
        <end position="147"/>
    </location>
</feature>
<accession>A0A6J7ITD1</accession>
<dbReference type="EMBL" id="CAFBMX010000006">
    <property type="protein sequence ID" value="CAB4934041.1"/>
    <property type="molecule type" value="Genomic_DNA"/>
</dbReference>
<dbReference type="Pfam" id="PF03724">
    <property type="entry name" value="META"/>
    <property type="match status" value="1"/>
</dbReference>
<gene>
    <name evidence="2" type="ORF">UFOPK3674_01355</name>
</gene>
<evidence type="ECO:0000313" key="2">
    <source>
        <dbReference type="EMBL" id="CAB4934041.1"/>
    </source>
</evidence>
<evidence type="ECO:0000259" key="1">
    <source>
        <dbReference type="Pfam" id="PF03724"/>
    </source>
</evidence>
<dbReference type="InterPro" id="IPR053147">
    <property type="entry name" value="Hsp_HslJ-like"/>
</dbReference>
<dbReference type="Gene3D" id="2.40.128.270">
    <property type="match status" value="1"/>
</dbReference>
<proteinExistence type="predicted"/>
<sequence length="156" mass="15344">MRACRLPLHLVAAAALALPLTACGGGPSGGGPGATALTAGPWQAASVRWDGADRPVIEGTVLTLRFDAGGQASGSGGCNTFGGPYALDGGQLRIGPLAATLRACAGPAGANEQEAGYFAALGSVRGLRLAGGLLTLLDARGRTAVTLRRGRLAPIG</sequence>
<protein>
    <submittedName>
        <fullName evidence="2">Unannotated protein</fullName>
    </submittedName>
</protein>
<reference evidence="2" key="1">
    <citation type="submission" date="2020-05" db="EMBL/GenBank/DDBJ databases">
        <authorList>
            <person name="Chiriac C."/>
            <person name="Salcher M."/>
            <person name="Ghai R."/>
            <person name="Kavagutti S V."/>
        </authorList>
    </citation>
    <scope>NUCLEOTIDE SEQUENCE</scope>
</reference>
<dbReference type="InterPro" id="IPR038670">
    <property type="entry name" value="HslJ-like_sf"/>
</dbReference>
<name>A0A6J7ITD1_9ZZZZ</name>
<dbReference type="PANTHER" id="PTHR35535">
    <property type="entry name" value="HEAT SHOCK PROTEIN HSLJ"/>
    <property type="match status" value="1"/>
</dbReference>
<dbReference type="AlphaFoldDB" id="A0A6J7ITD1"/>
<dbReference type="InterPro" id="IPR005184">
    <property type="entry name" value="DUF306_Meta_HslJ"/>
</dbReference>